<sequence>MAKAAFDAGIARGNAVAARAPHGYHRPMTDAHYADPRLVALYDALNPFAADTRFYIDLAARTEASRIVDIGCGTGLLACELARRGHTVTGVDPSPAMLDIARRRPGGGRVEWIEGDAAQLGAKSADLAVMTGHVAQVFLDDTSFDATLAAAQATLRPGGRLTFESRNPSVSPWMVWTPELSRRVIDDPRYGAVEIWQQLIEANNDRVRFDTHYRFLRDGDTVVAPSQLRFRTQAALSEALVKAGFSDLEWFGDWPRSPVDHASRELIVVARRD</sequence>
<evidence type="ECO:0000313" key="3">
    <source>
        <dbReference type="EMBL" id="BCZ78505.1"/>
    </source>
</evidence>
<keyword evidence="3" id="KW-0489">Methyltransferase</keyword>
<dbReference type="EMBL" id="AP024955">
    <property type="protein sequence ID" value="BCZ78505.1"/>
    <property type="molecule type" value="Genomic_DNA"/>
</dbReference>
<proteinExistence type="predicted"/>
<dbReference type="GO" id="GO:0032259">
    <property type="term" value="P:methylation"/>
    <property type="evidence" value="ECO:0007669"/>
    <property type="project" value="UniProtKB-KW"/>
</dbReference>
<name>A0ABM7THR0_9BURK</name>
<dbReference type="Pfam" id="PF13649">
    <property type="entry name" value="Methyltransf_25"/>
    <property type="match status" value="1"/>
</dbReference>
<dbReference type="Gene3D" id="3.40.50.150">
    <property type="entry name" value="Vaccinia Virus protein VP39"/>
    <property type="match status" value="1"/>
</dbReference>
<evidence type="ECO:0000259" key="2">
    <source>
        <dbReference type="Pfam" id="PF13649"/>
    </source>
</evidence>
<protein>
    <submittedName>
        <fullName evidence="3">Methyltransferase type 11</fullName>
    </submittedName>
</protein>
<dbReference type="SUPFAM" id="SSF53335">
    <property type="entry name" value="S-adenosyl-L-methionine-dependent methyltransferases"/>
    <property type="match status" value="1"/>
</dbReference>
<keyword evidence="1" id="KW-0808">Transferase</keyword>
<organism evidence="3 4">
    <name type="scientific">Paraburkholderia terrae</name>
    <dbReference type="NCBI Taxonomy" id="311230"/>
    <lineage>
        <taxon>Bacteria</taxon>
        <taxon>Pseudomonadati</taxon>
        <taxon>Pseudomonadota</taxon>
        <taxon>Betaproteobacteria</taxon>
        <taxon>Burkholderiales</taxon>
        <taxon>Burkholderiaceae</taxon>
        <taxon>Paraburkholderia</taxon>
    </lineage>
</organism>
<gene>
    <name evidence="3" type="ORF">PTKU64_21800</name>
</gene>
<dbReference type="CDD" id="cd02440">
    <property type="entry name" value="AdoMet_MTases"/>
    <property type="match status" value="1"/>
</dbReference>
<accession>A0ABM7THR0</accession>
<dbReference type="PANTHER" id="PTHR43861">
    <property type="entry name" value="TRANS-ACONITATE 2-METHYLTRANSFERASE-RELATED"/>
    <property type="match status" value="1"/>
</dbReference>
<evidence type="ECO:0000313" key="4">
    <source>
        <dbReference type="Proteomes" id="UP001319874"/>
    </source>
</evidence>
<keyword evidence="4" id="KW-1185">Reference proteome</keyword>
<dbReference type="Proteomes" id="UP001319874">
    <property type="component" value="Chromosome 1"/>
</dbReference>
<reference evidence="3 4" key="1">
    <citation type="journal article" date="2022" name="Front. Microbiol.">
        <title>Identification and characterization of a novel class of self-sufficient cytochrome P450 hydroxylase involved in cyclohexanecarboxylate degradation in Paraburkholderia terrae strain KU-64.</title>
        <authorList>
            <person name="Yamamoto T."/>
            <person name="Hasegawa Y."/>
            <person name="Iwaki H."/>
        </authorList>
    </citation>
    <scope>NUCLEOTIDE SEQUENCE [LARGE SCALE GENOMIC DNA]</scope>
    <source>
        <strain evidence="3 4">KU-64</strain>
    </source>
</reference>
<feature type="domain" description="Methyltransferase" evidence="2">
    <location>
        <begin position="67"/>
        <end position="159"/>
    </location>
</feature>
<dbReference type="GO" id="GO:0008168">
    <property type="term" value="F:methyltransferase activity"/>
    <property type="evidence" value="ECO:0007669"/>
    <property type="project" value="UniProtKB-KW"/>
</dbReference>
<dbReference type="InterPro" id="IPR041698">
    <property type="entry name" value="Methyltransf_25"/>
</dbReference>
<dbReference type="InterPro" id="IPR029063">
    <property type="entry name" value="SAM-dependent_MTases_sf"/>
</dbReference>
<evidence type="ECO:0000256" key="1">
    <source>
        <dbReference type="ARBA" id="ARBA00022679"/>
    </source>
</evidence>